<keyword evidence="12" id="KW-1185">Reference proteome</keyword>
<sequence length="892" mass="99692">MAAPHGVKPRDLKCDFTDHAAAQAHRDSQVEFGNHDDSVFELDVGRISDALHGSLDPSILSIFQEKRLSESVESEASLLSALTEMLDSVDVETLSPFDTLPDAEIFAAQKGSDHTEVVMSDRRLRPRRRLVTQREEEDEKKTRRSVRTFRIESDPIFPQDGRELLADLVRHMHPYCIRTHLEKETRASAEEEEEEEEFVDVEGYEEQEESIRDQSGHGPDLNPKAERDDEPNAPNTDSQEENVTCSGRSGKRTPRCSALVTASDVKMQKKKTVTFAFDLISVHEIPPDDEESDSEPTSCKADVTSSQKPKALSLDQYRLLRQSRQPPEEKQMDFRTKWPSLPDLPRELPPILPQPDPNTPSGEILPAVKTPPSRPRGVTRPSRRDGRKAVERHIDPPNPVLVPLKPTRRINTAQTRAAPQDASEPKPDSCEEVRLSEVVPVTSASVSAVIKPTASAERRRLSVLMPTTLTEQQRAGQQNQTTCAEIGIEAADLTSLLEQFETQGLTPPATPPHQSWRPLLSVKVTKHESIKPSPSKTIQIIEPRPLPPSKTHSKPSLPTCSPALSPAQAFLDHDYCGIQGSETSVAHTNSVLLSPESSPCRMEAESLRGRGLRFSSRSPSPLDRGRRKRQGYDGGYRRSSSRSCSSCSSSSSSSSRSRSRSPPRTRYRSRRHSGSSSSSRSSSRSSSPSPPRKRERRCSRSRSGSSHRSRSGSRSPESHCRWTSRREKELNHRHEEARRLRQQKAIVGGQAIVWLHVGRCVCVCVSDDGFDPQEERRVVYVGGIRGSTSPSDLRDRFSLFGKVEDCTVHLRSRGDNYGFVTYHSTDDAYAAIENGSKLRRPDELPFDICFGGRRQFCKSNYADLDCSRDVAPSSRSFDFDALLKQAQRGLKR</sequence>
<feature type="compositionally biased region" description="Basic and acidic residues" evidence="9">
    <location>
        <begin position="326"/>
        <end position="336"/>
    </location>
</feature>
<protein>
    <submittedName>
        <fullName evidence="11">Si:dkey-93h22.8</fullName>
    </submittedName>
</protein>
<feature type="compositionally biased region" description="Low complexity" evidence="9">
    <location>
        <begin position="637"/>
        <end position="656"/>
    </location>
</feature>
<dbReference type="Gene3D" id="3.30.70.330">
    <property type="match status" value="1"/>
</dbReference>
<feature type="region of interest" description="Disordered" evidence="9">
    <location>
        <begin position="594"/>
        <end position="735"/>
    </location>
</feature>
<dbReference type="InterPro" id="IPR035979">
    <property type="entry name" value="RBD_domain_sf"/>
</dbReference>
<feature type="compositionally biased region" description="Acidic residues" evidence="9">
    <location>
        <begin position="190"/>
        <end position="208"/>
    </location>
</feature>
<evidence type="ECO:0000259" key="10">
    <source>
        <dbReference type="PROSITE" id="PS50102"/>
    </source>
</evidence>
<evidence type="ECO:0000256" key="1">
    <source>
        <dbReference type="ARBA" id="ARBA00004123"/>
    </source>
</evidence>
<comment type="subcellular location">
    <subcellularLocation>
        <location evidence="1">Nucleus</location>
    </subcellularLocation>
</comment>
<evidence type="ECO:0000256" key="5">
    <source>
        <dbReference type="ARBA" id="ARBA00023159"/>
    </source>
</evidence>
<dbReference type="GeneTree" id="ENSGT00950000183137"/>
<keyword evidence="5" id="KW-0010">Activator</keyword>
<evidence type="ECO:0000313" key="11">
    <source>
        <dbReference type="Ensembl" id="ENSCCRP00000131739.1"/>
    </source>
</evidence>
<dbReference type="GO" id="GO:0005634">
    <property type="term" value="C:nucleus"/>
    <property type="evidence" value="ECO:0007669"/>
    <property type="project" value="UniProtKB-SubCell"/>
</dbReference>
<keyword evidence="2" id="KW-0597">Phosphoprotein</keyword>
<organism evidence="11 12">
    <name type="scientific">Cyprinus carpio carpio</name>
    <dbReference type="NCBI Taxonomy" id="630221"/>
    <lineage>
        <taxon>Eukaryota</taxon>
        <taxon>Metazoa</taxon>
        <taxon>Chordata</taxon>
        <taxon>Craniata</taxon>
        <taxon>Vertebrata</taxon>
        <taxon>Euteleostomi</taxon>
        <taxon>Actinopterygii</taxon>
        <taxon>Neopterygii</taxon>
        <taxon>Teleostei</taxon>
        <taxon>Ostariophysi</taxon>
        <taxon>Cypriniformes</taxon>
        <taxon>Cyprinidae</taxon>
        <taxon>Cyprininae</taxon>
        <taxon>Cyprinus</taxon>
    </lineage>
</organism>
<feature type="compositionally biased region" description="Basic and acidic residues" evidence="9">
    <location>
        <begin position="716"/>
        <end position="735"/>
    </location>
</feature>
<feature type="region of interest" description="Disordered" evidence="9">
    <location>
        <begin position="184"/>
        <end position="256"/>
    </location>
</feature>
<dbReference type="PROSITE" id="PS50102">
    <property type="entry name" value="RRM"/>
    <property type="match status" value="1"/>
</dbReference>
<evidence type="ECO:0000256" key="8">
    <source>
        <dbReference type="PROSITE-ProRule" id="PRU00176"/>
    </source>
</evidence>
<dbReference type="PANTHER" id="PTHR15528">
    <property type="entry name" value="PEROXISOME PROLIFERATOR ACTIVATED RECEPTOR GAMMA COACTIVATOR 1 PGC-1 -RELATED"/>
    <property type="match status" value="1"/>
</dbReference>
<dbReference type="OMA" id="DYRTKWP"/>
<reference evidence="11" key="2">
    <citation type="submission" date="2025-09" db="UniProtKB">
        <authorList>
            <consortium name="Ensembl"/>
        </authorList>
    </citation>
    <scope>IDENTIFICATION</scope>
</reference>
<dbReference type="AlphaFoldDB" id="A0A9J7ZEV8"/>
<dbReference type="SUPFAM" id="SSF54928">
    <property type="entry name" value="RNA-binding domain, RBD"/>
    <property type="match status" value="1"/>
</dbReference>
<dbReference type="PANTHER" id="PTHR15528:SF5">
    <property type="entry name" value="PEROXISOME PROLIFERATOR-ACTIVATED RECEPTOR GAMMA COACTIVATOR-RELATED PROTEIN 1"/>
    <property type="match status" value="1"/>
</dbReference>
<accession>A0A9J7ZEV8</accession>
<feature type="compositionally biased region" description="Pro residues" evidence="9">
    <location>
        <begin position="347"/>
        <end position="358"/>
    </location>
</feature>
<evidence type="ECO:0000256" key="7">
    <source>
        <dbReference type="ARBA" id="ARBA00023242"/>
    </source>
</evidence>
<proteinExistence type="predicted"/>
<name>A0A9J7ZEV8_CYPCA</name>
<dbReference type="InterPro" id="IPR000504">
    <property type="entry name" value="RRM_dom"/>
</dbReference>
<dbReference type="SMART" id="SM00360">
    <property type="entry name" value="RRM"/>
    <property type="match status" value="1"/>
</dbReference>
<dbReference type="Ensembl" id="ENSCCRT00000109817.1">
    <property type="protein sequence ID" value="ENSCCRP00000131739.1"/>
    <property type="gene ID" value="ENSCCRG00000074641.1"/>
</dbReference>
<dbReference type="Pfam" id="PF00076">
    <property type="entry name" value="RRM_1"/>
    <property type="match status" value="1"/>
</dbReference>
<feature type="compositionally biased region" description="Basic residues" evidence="9">
    <location>
        <begin position="691"/>
        <end position="711"/>
    </location>
</feature>
<keyword evidence="6" id="KW-0804">Transcription</keyword>
<keyword evidence="3 8" id="KW-0694">RNA-binding</keyword>
<feature type="region of interest" description="Disordered" evidence="9">
    <location>
        <begin position="527"/>
        <end position="560"/>
    </location>
</feature>
<feature type="compositionally biased region" description="Low complexity" evidence="9">
    <location>
        <begin position="674"/>
        <end position="687"/>
    </location>
</feature>
<evidence type="ECO:0000313" key="12">
    <source>
        <dbReference type="Proteomes" id="UP001108240"/>
    </source>
</evidence>
<feature type="compositionally biased region" description="Basic residues" evidence="9">
    <location>
        <begin position="657"/>
        <end position="673"/>
    </location>
</feature>
<keyword evidence="7" id="KW-0539">Nucleus</keyword>
<keyword evidence="4" id="KW-0805">Transcription regulation</keyword>
<evidence type="ECO:0000256" key="2">
    <source>
        <dbReference type="ARBA" id="ARBA00022553"/>
    </source>
</evidence>
<feature type="region of interest" description="Disordered" evidence="9">
    <location>
        <begin position="285"/>
        <end position="430"/>
    </location>
</feature>
<dbReference type="GO" id="GO:0045944">
    <property type="term" value="P:positive regulation of transcription by RNA polymerase II"/>
    <property type="evidence" value="ECO:0007669"/>
    <property type="project" value="TreeGrafter"/>
</dbReference>
<evidence type="ECO:0000256" key="3">
    <source>
        <dbReference type="ARBA" id="ARBA00022884"/>
    </source>
</evidence>
<dbReference type="GO" id="GO:0003723">
    <property type="term" value="F:RNA binding"/>
    <property type="evidence" value="ECO:0007669"/>
    <property type="project" value="UniProtKB-UniRule"/>
</dbReference>
<evidence type="ECO:0000256" key="9">
    <source>
        <dbReference type="SAM" id="MobiDB-lite"/>
    </source>
</evidence>
<dbReference type="InterPro" id="IPR034605">
    <property type="entry name" value="PGC-1"/>
</dbReference>
<dbReference type="InterPro" id="IPR012677">
    <property type="entry name" value="Nucleotide-bd_a/b_plait_sf"/>
</dbReference>
<feature type="compositionally biased region" description="Low complexity" evidence="9">
    <location>
        <begin position="612"/>
        <end position="622"/>
    </location>
</feature>
<feature type="compositionally biased region" description="Basic and acidic residues" evidence="9">
    <location>
        <begin position="382"/>
        <end position="395"/>
    </location>
</feature>
<evidence type="ECO:0000256" key="4">
    <source>
        <dbReference type="ARBA" id="ARBA00023015"/>
    </source>
</evidence>
<evidence type="ECO:0000256" key="6">
    <source>
        <dbReference type="ARBA" id="ARBA00023163"/>
    </source>
</evidence>
<dbReference type="Proteomes" id="UP001108240">
    <property type="component" value="Unplaced"/>
</dbReference>
<reference evidence="11" key="1">
    <citation type="submission" date="2025-08" db="UniProtKB">
        <authorList>
            <consortium name="Ensembl"/>
        </authorList>
    </citation>
    <scope>IDENTIFICATION</scope>
</reference>
<feature type="domain" description="RRM" evidence="10">
    <location>
        <begin position="777"/>
        <end position="854"/>
    </location>
</feature>
<dbReference type="GO" id="GO:0003712">
    <property type="term" value="F:transcription coregulator activity"/>
    <property type="evidence" value="ECO:0007669"/>
    <property type="project" value="InterPro"/>
</dbReference>
<feature type="compositionally biased region" description="Polar residues" evidence="9">
    <location>
        <begin position="233"/>
        <end position="247"/>
    </location>
</feature>